<evidence type="ECO:0000313" key="1">
    <source>
        <dbReference type="EMBL" id="MBW0584793.1"/>
    </source>
</evidence>
<sequence>MLDDLLHHLLTEMAMDGEEGCLVARIDGCIESFYSLRRSYYPSEPAQLIDSSYKNFKNIIQKTWPRKCHDLDHRGLLSIAQSSALRYLFLELIEAASCGKENQA</sequence>
<name>A0A9Q3Q462_9BASI</name>
<dbReference type="Proteomes" id="UP000765509">
    <property type="component" value="Unassembled WGS sequence"/>
</dbReference>
<proteinExistence type="predicted"/>
<accession>A0A9Q3Q462</accession>
<comment type="caution">
    <text evidence="1">The sequence shown here is derived from an EMBL/GenBank/DDBJ whole genome shotgun (WGS) entry which is preliminary data.</text>
</comment>
<dbReference type="EMBL" id="AVOT02119054">
    <property type="protein sequence ID" value="MBW0584793.1"/>
    <property type="molecule type" value="Genomic_DNA"/>
</dbReference>
<dbReference type="AlphaFoldDB" id="A0A9Q3Q462"/>
<keyword evidence="2" id="KW-1185">Reference proteome</keyword>
<gene>
    <name evidence="1" type="ORF">O181_124508</name>
</gene>
<reference evidence="1" key="1">
    <citation type="submission" date="2021-03" db="EMBL/GenBank/DDBJ databases">
        <title>Draft genome sequence of rust myrtle Austropuccinia psidii MF-1, a brazilian biotype.</title>
        <authorList>
            <person name="Quecine M.C."/>
            <person name="Pachon D.M.R."/>
            <person name="Bonatelli M.L."/>
            <person name="Correr F.H."/>
            <person name="Franceschini L.M."/>
            <person name="Leite T.F."/>
            <person name="Margarido G.R.A."/>
            <person name="Almeida C.A."/>
            <person name="Ferrarezi J.A."/>
            <person name="Labate C.A."/>
        </authorList>
    </citation>
    <scope>NUCLEOTIDE SEQUENCE</scope>
    <source>
        <strain evidence="1">MF-1</strain>
    </source>
</reference>
<protein>
    <submittedName>
        <fullName evidence="1">Uncharacterized protein</fullName>
    </submittedName>
</protein>
<evidence type="ECO:0000313" key="2">
    <source>
        <dbReference type="Proteomes" id="UP000765509"/>
    </source>
</evidence>
<dbReference type="OrthoDB" id="68020at2759"/>
<organism evidence="1 2">
    <name type="scientific">Austropuccinia psidii MF-1</name>
    <dbReference type="NCBI Taxonomy" id="1389203"/>
    <lineage>
        <taxon>Eukaryota</taxon>
        <taxon>Fungi</taxon>
        <taxon>Dikarya</taxon>
        <taxon>Basidiomycota</taxon>
        <taxon>Pucciniomycotina</taxon>
        <taxon>Pucciniomycetes</taxon>
        <taxon>Pucciniales</taxon>
        <taxon>Sphaerophragmiaceae</taxon>
        <taxon>Austropuccinia</taxon>
    </lineage>
</organism>